<dbReference type="Proteomes" id="UP000241808">
    <property type="component" value="Unassembled WGS sequence"/>
</dbReference>
<feature type="domain" description="AB hydrolase-1" evidence="2">
    <location>
        <begin position="308"/>
        <end position="554"/>
    </location>
</feature>
<dbReference type="SUPFAM" id="SSF53474">
    <property type="entry name" value="alpha/beta-Hydrolases"/>
    <property type="match status" value="2"/>
</dbReference>
<keyword evidence="3" id="KW-0031">Aminopeptidase</keyword>
<keyword evidence="3" id="KW-0645">Protease</keyword>
<accession>A0A2T4ZJI0</accession>
<dbReference type="Pfam" id="PF12697">
    <property type="entry name" value="Abhydrolase_6"/>
    <property type="match status" value="1"/>
</dbReference>
<feature type="domain" description="Serine aminopeptidase S33" evidence="1">
    <location>
        <begin position="45"/>
        <end position="145"/>
    </location>
</feature>
<dbReference type="RefSeq" id="WP_170118109.1">
    <property type="nucleotide sequence ID" value="NZ_PZZL01000001.1"/>
</dbReference>
<evidence type="ECO:0000313" key="3">
    <source>
        <dbReference type="EMBL" id="PTM62116.1"/>
    </source>
</evidence>
<dbReference type="GO" id="GO:0004177">
    <property type="term" value="F:aminopeptidase activity"/>
    <property type="evidence" value="ECO:0007669"/>
    <property type="project" value="UniProtKB-KW"/>
</dbReference>
<sequence length="574" mass="60269">MIPVTFHGLLGKLHRPDASRASGLGVVLVAPHGVEALAATKSLRILAESLAERGHAVLRFDLPGTADSLGSDSDPARLDAWVGAARAAASFLVAKGGASGIVMGGLRFGAAIATLAATGCESFAGLMLLDPVVKGRIYARELALTARALAEGARLDPDATATEDGLLIAGLTTTNETLGAIRTVDLGRQAPPEVPTLVLHRHGAADAMSLASSWPARPDLAIESIGGFEAISLSPTMATTPHEVIARAGDWLDALPKRTPRPAEPLEPARLSAPGFTEEAVVFGEADRLFGVLCEPSVPAEGKPALLIVNAGRNSHVGWARSSVLLARELAAQGVASLRMDLAGIGDGRDRPGAPDTVDAVLYHPANASQVTAGVDLIAARGYRELTMLGACSGAYLALHHAAADPRIRGLILVNIQRFVWRPGETVEEAIASAYPLAASYAGKVFEARAWKRILTGERKVLPLVRAFSRRLGQRVAAIRPSEQTRQARLIMRTLSQRRVAMDLIFSENDAGLGDLALHFGSGGRWLLREGIPPITVVPAADHDMTPPEARRTVVERVSALVGRRGAARGSDAA</sequence>
<evidence type="ECO:0000259" key="1">
    <source>
        <dbReference type="Pfam" id="PF12146"/>
    </source>
</evidence>
<proteinExistence type="predicted"/>
<dbReference type="AlphaFoldDB" id="A0A2T4ZJI0"/>
<dbReference type="Pfam" id="PF12146">
    <property type="entry name" value="Hydrolase_4"/>
    <property type="match status" value="1"/>
</dbReference>
<dbReference type="InterPro" id="IPR029058">
    <property type="entry name" value="AB_hydrolase_fold"/>
</dbReference>
<gene>
    <name evidence="3" type="ORF">C8P69_101793</name>
</gene>
<dbReference type="EMBL" id="PZZL01000001">
    <property type="protein sequence ID" value="PTM62116.1"/>
    <property type="molecule type" value="Genomic_DNA"/>
</dbReference>
<keyword evidence="3" id="KW-0378">Hydrolase</keyword>
<reference evidence="3 4" key="1">
    <citation type="submission" date="2018-04" db="EMBL/GenBank/DDBJ databases">
        <title>Genomic Encyclopedia of Archaeal and Bacterial Type Strains, Phase II (KMG-II): from individual species to whole genera.</title>
        <authorList>
            <person name="Goeker M."/>
        </authorList>
    </citation>
    <scope>NUCLEOTIDE SEQUENCE [LARGE SCALE GENOMIC DNA]</scope>
    <source>
        <strain evidence="3 4">DSM 25521</strain>
    </source>
</reference>
<dbReference type="Gene3D" id="3.40.50.1820">
    <property type="entry name" value="alpha/beta hydrolase"/>
    <property type="match status" value="2"/>
</dbReference>
<evidence type="ECO:0000313" key="4">
    <source>
        <dbReference type="Proteomes" id="UP000241808"/>
    </source>
</evidence>
<dbReference type="InterPro" id="IPR022742">
    <property type="entry name" value="Hydrolase_4"/>
</dbReference>
<evidence type="ECO:0000259" key="2">
    <source>
        <dbReference type="Pfam" id="PF12697"/>
    </source>
</evidence>
<comment type="caution">
    <text evidence="3">The sequence shown here is derived from an EMBL/GenBank/DDBJ whole genome shotgun (WGS) entry which is preliminary data.</text>
</comment>
<organism evidence="3 4">
    <name type="scientific">Phreatobacter oligotrophus</name>
    <dbReference type="NCBI Taxonomy" id="1122261"/>
    <lineage>
        <taxon>Bacteria</taxon>
        <taxon>Pseudomonadati</taxon>
        <taxon>Pseudomonadota</taxon>
        <taxon>Alphaproteobacteria</taxon>
        <taxon>Hyphomicrobiales</taxon>
        <taxon>Phreatobacteraceae</taxon>
        <taxon>Phreatobacter</taxon>
    </lineage>
</organism>
<keyword evidence="4" id="KW-1185">Reference proteome</keyword>
<protein>
    <submittedName>
        <fullName evidence="3">Serine aminopeptidase S33 family</fullName>
    </submittedName>
</protein>
<name>A0A2T4ZJI0_9HYPH</name>
<dbReference type="InterPro" id="IPR000073">
    <property type="entry name" value="AB_hydrolase_1"/>
</dbReference>